<evidence type="ECO:0000259" key="7">
    <source>
        <dbReference type="PROSITE" id="PS50930"/>
    </source>
</evidence>
<evidence type="ECO:0000256" key="1">
    <source>
        <dbReference type="ARBA" id="ARBA00022490"/>
    </source>
</evidence>
<comment type="function">
    <text evidence="4">Required for high-level post-exponential phase expression of a series of secreted proteins.</text>
</comment>
<comment type="caution">
    <text evidence="8">The sequence shown here is derived from an EMBL/GenBank/DDBJ whole genome shotgun (WGS) entry which is preliminary data.</text>
</comment>
<dbReference type="Gene3D" id="2.40.50.1020">
    <property type="entry name" value="LytTr DNA-binding domain"/>
    <property type="match status" value="1"/>
</dbReference>
<organism evidence="8 9">
    <name type="scientific">Candidatus Enterococcus courvalinii</name>
    <dbReference type="NCBI Taxonomy" id="2815329"/>
    <lineage>
        <taxon>Bacteria</taxon>
        <taxon>Bacillati</taxon>
        <taxon>Bacillota</taxon>
        <taxon>Bacilli</taxon>
        <taxon>Lactobacillales</taxon>
        <taxon>Enterococcaceae</taxon>
        <taxon>Enterococcus</taxon>
    </lineage>
</organism>
<accession>A0ABS3HXT4</accession>
<dbReference type="InterPro" id="IPR046947">
    <property type="entry name" value="LytR-like"/>
</dbReference>
<dbReference type="SMART" id="SM00850">
    <property type="entry name" value="LytTR"/>
    <property type="match status" value="1"/>
</dbReference>
<evidence type="ECO:0000256" key="2">
    <source>
        <dbReference type="ARBA" id="ARBA00023012"/>
    </source>
</evidence>
<evidence type="ECO:0000256" key="5">
    <source>
        <dbReference type="PROSITE-ProRule" id="PRU00169"/>
    </source>
</evidence>
<reference evidence="8 9" key="1">
    <citation type="submission" date="2021-03" db="EMBL/GenBank/DDBJ databases">
        <title>Enterococcal diversity collection.</title>
        <authorList>
            <person name="Gilmore M.S."/>
            <person name="Schwartzman J."/>
            <person name="Van Tyne D."/>
            <person name="Martin M."/>
            <person name="Earl A.M."/>
            <person name="Manson A.L."/>
            <person name="Straub T."/>
            <person name="Salamzade R."/>
            <person name="Saavedra J."/>
            <person name="Lebreton F."/>
            <person name="Prichula J."/>
            <person name="Schaufler K."/>
            <person name="Gaca A."/>
            <person name="Sgardioli B."/>
            <person name="Wagenaar J."/>
            <person name="Strong T."/>
        </authorList>
    </citation>
    <scope>NUCLEOTIDE SEQUENCE [LARGE SCALE GENOMIC DNA]</scope>
    <source>
        <strain evidence="8 9">MSG2901</strain>
    </source>
</reference>
<dbReference type="Pfam" id="PF00072">
    <property type="entry name" value="Response_reg"/>
    <property type="match status" value="1"/>
</dbReference>
<evidence type="ECO:0000256" key="4">
    <source>
        <dbReference type="ARBA" id="ARBA00037164"/>
    </source>
</evidence>
<keyword evidence="3" id="KW-0010">Activator</keyword>
<evidence type="ECO:0000313" key="9">
    <source>
        <dbReference type="Proteomes" id="UP000664832"/>
    </source>
</evidence>
<dbReference type="Proteomes" id="UP000664832">
    <property type="component" value="Unassembled WGS sequence"/>
</dbReference>
<name>A0ABS3HXT4_9ENTE</name>
<proteinExistence type="predicted"/>
<evidence type="ECO:0000259" key="6">
    <source>
        <dbReference type="PROSITE" id="PS50110"/>
    </source>
</evidence>
<keyword evidence="5" id="KW-0597">Phosphoprotein</keyword>
<dbReference type="SMART" id="SM00448">
    <property type="entry name" value="REC"/>
    <property type="match status" value="1"/>
</dbReference>
<feature type="domain" description="Response regulatory" evidence="6">
    <location>
        <begin position="2"/>
        <end position="128"/>
    </location>
</feature>
<keyword evidence="2" id="KW-0902">Two-component regulatory system</keyword>
<protein>
    <submittedName>
        <fullName evidence="8">Response regulator transcription factor</fullName>
    </submittedName>
</protein>
<dbReference type="PANTHER" id="PTHR37299:SF3">
    <property type="entry name" value="STAGE 0 SPORULATION PROTEIN A HOMOLOG"/>
    <property type="match status" value="1"/>
</dbReference>
<gene>
    <name evidence="8" type="ORF">JZO71_02900</name>
</gene>
<evidence type="ECO:0000313" key="8">
    <source>
        <dbReference type="EMBL" id="MBO0481271.1"/>
    </source>
</evidence>
<feature type="modified residue" description="4-aspartylphosphate" evidence="5">
    <location>
        <position position="62"/>
    </location>
</feature>
<dbReference type="SUPFAM" id="SSF52172">
    <property type="entry name" value="CheY-like"/>
    <property type="match status" value="1"/>
</dbReference>
<dbReference type="InterPro" id="IPR001789">
    <property type="entry name" value="Sig_transdc_resp-reg_receiver"/>
</dbReference>
<dbReference type="PANTHER" id="PTHR37299">
    <property type="entry name" value="TRANSCRIPTIONAL REGULATOR-RELATED"/>
    <property type="match status" value="1"/>
</dbReference>
<dbReference type="Pfam" id="PF04397">
    <property type="entry name" value="LytTR"/>
    <property type="match status" value="1"/>
</dbReference>
<keyword evidence="9" id="KW-1185">Reference proteome</keyword>
<dbReference type="RefSeq" id="WP_206898110.1">
    <property type="nucleotide sequence ID" value="NZ_JAFLWI010000003.1"/>
</dbReference>
<dbReference type="PROSITE" id="PS50110">
    <property type="entry name" value="RESPONSE_REGULATORY"/>
    <property type="match status" value="1"/>
</dbReference>
<dbReference type="Gene3D" id="3.40.50.2300">
    <property type="match status" value="1"/>
</dbReference>
<feature type="domain" description="HTH LytTR-type" evidence="7">
    <location>
        <begin position="145"/>
        <end position="244"/>
    </location>
</feature>
<sequence>MRIFICEDEPDLLAYFKKSIEQYLLFRDKELILALATYSPLEILNYLDKYNMRKEDNLFFLDIDLKNTLDGISLAEKIKEHHPESRIVFITTHDEAQHLVFKYKIEAMDFIIKNEVSTVCEKIRECIDLASDRFLFSETSQSDTILIKVNGILKKVNLKEIMFFETSLNAHKVVLHMRNGQLEFFGKISELAEKNEKLVRCHRSILINLQNISSFDKRNKEIIFDNEERCRVAIRYLSLVSKIL</sequence>
<dbReference type="InterPro" id="IPR011006">
    <property type="entry name" value="CheY-like_superfamily"/>
</dbReference>
<keyword evidence="1" id="KW-0963">Cytoplasm</keyword>
<dbReference type="PROSITE" id="PS50930">
    <property type="entry name" value="HTH_LYTTR"/>
    <property type="match status" value="1"/>
</dbReference>
<dbReference type="EMBL" id="JAFLWI010000003">
    <property type="protein sequence ID" value="MBO0481271.1"/>
    <property type="molecule type" value="Genomic_DNA"/>
</dbReference>
<dbReference type="InterPro" id="IPR007492">
    <property type="entry name" value="LytTR_DNA-bd_dom"/>
</dbReference>
<evidence type="ECO:0000256" key="3">
    <source>
        <dbReference type="ARBA" id="ARBA00023159"/>
    </source>
</evidence>